<organism evidence="3 4">
    <name type="scientific">Decorospora gaudefroyi</name>
    <dbReference type="NCBI Taxonomy" id="184978"/>
    <lineage>
        <taxon>Eukaryota</taxon>
        <taxon>Fungi</taxon>
        <taxon>Dikarya</taxon>
        <taxon>Ascomycota</taxon>
        <taxon>Pezizomycotina</taxon>
        <taxon>Dothideomycetes</taxon>
        <taxon>Pleosporomycetidae</taxon>
        <taxon>Pleosporales</taxon>
        <taxon>Pleosporineae</taxon>
        <taxon>Pleosporaceae</taxon>
        <taxon>Decorospora</taxon>
    </lineage>
</organism>
<keyword evidence="4" id="KW-1185">Reference proteome</keyword>
<evidence type="ECO:0000313" key="3">
    <source>
        <dbReference type="EMBL" id="KAF1839682.1"/>
    </source>
</evidence>
<accession>A0A6A5KTR2</accession>
<dbReference type="Pfam" id="PF26616">
    <property type="entry name" value="CorA-like"/>
    <property type="match status" value="2"/>
</dbReference>
<dbReference type="Proteomes" id="UP000800040">
    <property type="component" value="Unassembled WGS sequence"/>
</dbReference>
<feature type="transmembrane region" description="Helical" evidence="1">
    <location>
        <begin position="417"/>
        <end position="438"/>
    </location>
</feature>
<feature type="domain" description="CorA-like transporter" evidence="2">
    <location>
        <begin position="140"/>
        <end position="239"/>
    </location>
</feature>
<dbReference type="InterPro" id="IPR058257">
    <property type="entry name" value="CorA-like_dom"/>
</dbReference>
<proteinExistence type="predicted"/>
<protein>
    <recommendedName>
        <fullName evidence="2">CorA-like transporter domain-containing protein</fullName>
    </recommendedName>
</protein>
<keyword evidence="1" id="KW-0472">Membrane</keyword>
<sequence>MAATPRPLCLADQPCDPYVYDTAHFEHLLHSNSERTLVPDDQLQIKLIEVGVKDWIFTEVNALEDYLRTTRFKGTRIILVPQRFSWDRLTISENALRKLIHHLNIFPVFVDLVCAFGKLTSEASDSLGGCYSWQRDNVSEFCYLLKNVERHGREDSEEPWSIRQLGVYHQQDVANGNDTFIILNPVVSFQQRLKDARSKTGRQPTWQDLHILALSHSTWQWRWYLTFWESKLTELISKAHVSQVGGHKILEEMPVLTIEYSDFQDIQVIHDRMNAAKYILGSNVSVCKKAQDKLLGHRNVDVFLEELKLQSSRAGNLLERTRSGSTLMQDIISFRGLDSLRTSSENSNEMARLADIDTKNMVKLTTKSQKDASTLKKVTWLTSIYLPASFVSQFLSMGYLTVNSKKSPASLRFAPEMWLFLVLTVLLLTMTFGAWLCLDAPKERQWWRRWRRHAQAADEKGIEIV</sequence>
<dbReference type="Gene3D" id="1.20.58.340">
    <property type="entry name" value="Magnesium transport protein CorA, transmembrane region"/>
    <property type="match status" value="1"/>
</dbReference>
<feature type="transmembrane region" description="Helical" evidence="1">
    <location>
        <begin position="378"/>
        <end position="397"/>
    </location>
</feature>
<dbReference type="EMBL" id="ML975244">
    <property type="protein sequence ID" value="KAF1839682.1"/>
    <property type="molecule type" value="Genomic_DNA"/>
</dbReference>
<gene>
    <name evidence="3" type="ORF">BDW02DRAFT_563735</name>
</gene>
<evidence type="ECO:0000259" key="2">
    <source>
        <dbReference type="Pfam" id="PF26616"/>
    </source>
</evidence>
<evidence type="ECO:0000256" key="1">
    <source>
        <dbReference type="SAM" id="Phobius"/>
    </source>
</evidence>
<dbReference type="AlphaFoldDB" id="A0A6A5KTR2"/>
<keyword evidence="1" id="KW-0812">Transmembrane</keyword>
<name>A0A6A5KTR2_9PLEO</name>
<keyword evidence="1" id="KW-1133">Transmembrane helix</keyword>
<dbReference type="OrthoDB" id="5396681at2759"/>
<reference evidence="3" key="1">
    <citation type="submission" date="2020-01" db="EMBL/GenBank/DDBJ databases">
        <authorList>
            <consortium name="DOE Joint Genome Institute"/>
            <person name="Haridas S."/>
            <person name="Albert R."/>
            <person name="Binder M."/>
            <person name="Bloem J."/>
            <person name="Labutti K."/>
            <person name="Salamov A."/>
            <person name="Andreopoulos B."/>
            <person name="Baker S.E."/>
            <person name="Barry K."/>
            <person name="Bills G."/>
            <person name="Bluhm B.H."/>
            <person name="Cannon C."/>
            <person name="Castanera R."/>
            <person name="Culley D.E."/>
            <person name="Daum C."/>
            <person name="Ezra D."/>
            <person name="Gonzalez J.B."/>
            <person name="Henrissat B."/>
            <person name="Kuo A."/>
            <person name="Liang C."/>
            <person name="Lipzen A."/>
            <person name="Lutzoni F."/>
            <person name="Magnuson J."/>
            <person name="Mondo S."/>
            <person name="Nolan M."/>
            <person name="Ohm R."/>
            <person name="Pangilinan J."/>
            <person name="Park H.-J."/>
            <person name="Ramirez L."/>
            <person name="Alfaro M."/>
            <person name="Sun H."/>
            <person name="Tritt A."/>
            <person name="Yoshinaga Y."/>
            <person name="Zwiers L.-H."/>
            <person name="Turgeon B.G."/>
            <person name="Goodwin S.B."/>
            <person name="Spatafora J.W."/>
            <person name="Crous P.W."/>
            <person name="Grigoriev I.V."/>
        </authorList>
    </citation>
    <scope>NUCLEOTIDE SEQUENCE</scope>
    <source>
        <strain evidence="3">P77</strain>
    </source>
</reference>
<evidence type="ECO:0000313" key="4">
    <source>
        <dbReference type="Proteomes" id="UP000800040"/>
    </source>
</evidence>
<feature type="domain" description="CorA-like transporter" evidence="2">
    <location>
        <begin position="20"/>
        <end position="120"/>
    </location>
</feature>